<reference evidence="2 3" key="1">
    <citation type="submission" date="2016-03" db="EMBL/GenBank/DDBJ databases">
        <authorList>
            <person name="Ploux O."/>
        </authorList>
    </citation>
    <scope>NUCLEOTIDE SEQUENCE [LARGE SCALE GENOMIC DNA]</scope>
    <source>
        <strain evidence="2 3">UAMH 11012</strain>
    </source>
</reference>
<dbReference type="Proteomes" id="UP000184330">
    <property type="component" value="Unassembled WGS sequence"/>
</dbReference>
<dbReference type="GO" id="GO:0004497">
    <property type="term" value="F:monooxygenase activity"/>
    <property type="evidence" value="ECO:0007669"/>
    <property type="project" value="InterPro"/>
</dbReference>
<evidence type="ECO:0000313" key="3">
    <source>
        <dbReference type="Proteomes" id="UP000184330"/>
    </source>
</evidence>
<evidence type="ECO:0000256" key="1">
    <source>
        <dbReference type="ARBA" id="ARBA00010617"/>
    </source>
</evidence>
<dbReference type="Gene3D" id="1.10.630.10">
    <property type="entry name" value="Cytochrome P450"/>
    <property type="match status" value="2"/>
</dbReference>
<dbReference type="PRINTS" id="PR00359">
    <property type="entry name" value="BP450"/>
</dbReference>
<comment type="similarity">
    <text evidence="1">Belongs to the cytochrome P450 family.</text>
</comment>
<gene>
    <name evidence="2" type="ORF">PAC_03071</name>
</gene>
<dbReference type="Pfam" id="PF00067">
    <property type="entry name" value="p450"/>
    <property type="match status" value="1"/>
</dbReference>
<sequence length="286" mass="31773">MNPPDDMHQRSMVESLFTKEHIDSMRPQIQKTVGSLLDVIIKEGGSQPVDLGEKFTIPIPSYTTYNILGVPFSDLERLTAFAAIRGNGSATASEASNANAALLSYIAHLNKDDVIQIAFLLLVAGNATTSSTILLRVITLLQHLDQLEFLKTDPKKWTAPFVELCRFHTVSTLTTKRVAKEDVVIGGKLIKAGEGIIAVTQSGNRDEEVFPNPDTFDMRRLSGKGRRWDLVGESIDVPHSGWLGWSWRLSTSWQRQPNLKLVIPFEEAKYSPPKKDFGLSELPVVF</sequence>
<name>A0A1L7WKC9_9HELO</name>
<organism evidence="2 3">
    <name type="scientific">Phialocephala subalpina</name>
    <dbReference type="NCBI Taxonomy" id="576137"/>
    <lineage>
        <taxon>Eukaryota</taxon>
        <taxon>Fungi</taxon>
        <taxon>Dikarya</taxon>
        <taxon>Ascomycota</taxon>
        <taxon>Pezizomycotina</taxon>
        <taxon>Leotiomycetes</taxon>
        <taxon>Helotiales</taxon>
        <taxon>Mollisiaceae</taxon>
        <taxon>Phialocephala</taxon>
        <taxon>Phialocephala fortinii species complex</taxon>
    </lineage>
</organism>
<dbReference type="InterPro" id="IPR036396">
    <property type="entry name" value="Cyt_P450_sf"/>
</dbReference>
<dbReference type="InterPro" id="IPR001128">
    <property type="entry name" value="Cyt_P450"/>
</dbReference>
<dbReference type="GO" id="GO:0005506">
    <property type="term" value="F:iron ion binding"/>
    <property type="evidence" value="ECO:0007669"/>
    <property type="project" value="InterPro"/>
</dbReference>
<dbReference type="AlphaFoldDB" id="A0A1L7WKC9"/>
<evidence type="ECO:0000313" key="2">
    <source>
        <dbReference type="EMBL" id="CZR53193.1"/>
    </source>
</evidence>
<protein>
    <submittedName>
        <fullName evidence="2">Related to Cytochrome P450 55A1</fullName>
    </submittedName>
</protein>
<dbReference type="PANTHER" id="PTHR46696:SF6">
    <property type="entry name" value="P450, PUTATIVE (EUROFUNG)-RELATED"/>
    <property type="match status" value="1"/>
</dbReference>
<dbReference type="PANTHER" id="PTHR46696">
    <property type="entry name" value="P450, PUTATIVE (EUROFUNG)-RELATED"/>
    <property type="match status" value="1"/>
</dbReference>
<keyword evidence="3" id="KW-1185">Reference proteome</keyword>
<accession>A0A1L7WKC9</accession>
<dbReference type="OrthoDB" id="3945418at2759"/>
<dbReference type="SUPFAM" id="SSF48264">
    <property type="entry name" value="Cytochrome P450"/>
    <property type="match status" value="1"/>
</dbReference>
<dbReference type="EMBL" id="FJOG01000003">
    <property type="protein sequence ID" value="CZR53193.1"/>
    <property type="molecule type" value="Genomic_DNA"/>
</dbReference>
<dbReference type="STRING" id="576137.A0A1L7WKC9"/>
<dbReference type="GO" id="GO:0016705">
    <property type="term" value="F:oxidoreductase activity, acting on paired donors, with incorporation or reduction of molecular oxygen"/>
    <property type="evidence" value="ECO:0007669"/>
    <property type="project" value="InterPro"/>
</dbReference>
<dbReference type="GO" id="GO:0020037">
    <property type="term" value="F:heme binding"/>
    <property type="evidence" value="ECO:0007669"/>
    <property type="project" value="InterPro"/>
</dbReference>
<proteinExistence type="inferred from homology"/>
<dbReference type="InterPro" id="IPR002397">
    <property type="entry name" value="Cyt_P450_B"/>
</dbReference>